<evidence type="ECO:0000313" key="5">
    <source>
        <dbReference type="EMBL" id="SOB58214.1"/>
    </source>
</evidence>
<keyword evidence="6" id="KW-1185">Reference proteome</keyword>
<protein>
    <submittedName>
        <fullName evidence="5">Glycosyl transferase group 1</fullName>
    </submittedName>
</protein>
<keyword evidence="1" id="KW-0328">Glycosyltransferase</keyword>
<dbReference type="InterPro" id="IPR001296">
    <property type="entry name" value="Glyco_trans_1"/>
</dbReference>
<feature type="domain" description="Glycosyl transferase family 1" evidence="3">
    <location>
        <begin position="182"/>
        <end position="346"/>
    </location>
</feature>
<dbReference type="RefSeq" id="WP_097011318.1">
    <property type="nucleotide sequence ID" value="NZ_LT907975.1"/>
</dbReference>
<proteinExistence type="predicted"/>
<dbReference type="CDD" id="cd03801">
    <property type="entry name" value="GT4_PimA-like"/>
    <property type="match status" value="1"/>
</dbReference>
<dbReference type="PANTHER" id="PTHR12526:SF510">
    <property type="entry name" value="D-INOSITOL 3-PHOSPHATE GLYCOSYLTRANSFERASE"/>
    <property type="match status" value="1"/>
</dbReference>
<dbReference type="EMBL" id="LT907975">
    <property type="protein sequence ID" value="SOB58214.1"/>
    <property type="molecule type" value="Genomic_DNA"/>
</dbReference>
<dbReference type="OrthoDB" id="9803091at2"/>
<dbReference type="Gene3D" id="3.40.50.2000">
    <property type="entry name" value="Glycogen Phosphorylase B"/>
    <property type="match status" value="2"/>
</dbReference>
<keyword evidence="2 5" id="KW-0808">Transferase</keyword>
<evidence type="ECO:0000256" key="1">
    <source>
        <dbReference type="ARBA" id="ARBA00022676"/>
    </source>
</evidence>
<evidence type="ECO:0000256" key="2">
    <source>
        <dbReference type="ARBA" id="ARBA00022679"/>
    </source>
</evidence>
<reference evidence="6" key="1">
    <citation type="submission" date="2017-09" db="EMBL/GenBank/DDBJ databases">
        <authorList>
            <person name="Regsiter A."/>
            <person name="William W."/>
        </authorList>
    </citation>
    <scope>NUCLEOTIDE SEQUENCE [LARGE SCALE GENOMIC DNA]</scope>
    <source>
        <strain evidence="6">500-1</strain>
    </source>
</reference>
<evidence type="ECO:0000313" key="6">
    <source>
        <dbReference type="Proteomes" id="UP000219215"/>
    </source>
</evidence>
<dbReference type="GO" id="GO:0016757">
    <property type="term" value="F:glycosyltransferase activity"/>
    <property type="evidence" value="ECO:0007669"/>
    <property type="project" value="UniProtKB-KW"/>
</dbReference>
<organism evidence="5 6">
    <name type="scientific">Pseudodesulfovibrio profundus</name>
    <dbReference type="NCBI Taxonomy" id="57320"/>
    <lineage>
        <taxon>Bacteria</taxon>
        <taxon>Pseudomonadati</taxon>
        <taxon>Thermodesulfobacteriota</taxon>
        <taxon>Desulfovibrionia</taxon>
        <taxon>Desulfovibrionales</taxon>
        <taxon>Desulfovibrionaceae</taxon>
    </lineage>
</organism>
<evidence type="ECO:0000259" key="4">
    <source>
        <dbReference type="Pfam" id="PF13439"/>
    </source>
</evidence>
<dbReference type="PANTHER" id="PTHR12526">
    <property type="entry name" value="GLYCOSYLTRANSFERASE"/>
    <property type="match status" value="1"/>
</dbReference>
<dbReference type="Pfam" id="PF00534">
    <property type="entry name" value="Glycos_transf_1"/>
    <property type="match status" value="1"/>
</dbReference>
<evidence type="ECO:0000259" key="3">
    <source>
        <dbReference type="Pfam" id="PF00534"/>
    </source>
</evidence>
<name>A0A2C8F664_9BACT</name>
<dbReference type="KEGG" id="pprf:DPRO_1324"/>
<dbReference type="InterPro" id="IPR028098">
    <property type="entry name" value="Glyco_trans_4-like_N"/>
</dbReference>
<sequence>MVRPKIFMFIATRILGGPGKGLVQFFESGGLDIADVEVGVDSQDGNEETEFHTSIKQTGVHVETFLQKHVYDPTLIYKSYRYVKENGFNILESNEYKSHVVCFFLKLFTGLPWVAYAHGWTTENAKVRFYHSLDKLLLPHADTVVAVSKSVRERLAPKAAERAVVIYNAIEPVDENAVETSNVREQFGVKADETLLTVVGRLSPEKGHKDFIDALPMILERHPKVRAMLVGDGPDREKLEQQVAAAGLEDVVIFTGYQGSMPPFYAATDLLVMPSLSEGLPYVALEGMSYGLPMVTTDVGGIPELVKDGETGYLTPSEQPEAFAQAINRMLDDPEAMKRMGEAGREITLNHFTPQVRVSQLEALYNKLLAPGR</sequence>
<dbReference type="Proteomes" id="UP000219215">
    <property type="component" value="Chromosome DPRO"/>
</dbReference>
<dbReference type="SUPFAM" id="SSF53756">
    <property type="entry name" value="UDP-Glycosyltransferase/glycogen phosphorylase"/>
    <property type="match status" value="1"/>
</dbReference>
<accession>A0A2C8F664</accession>
<feature type="domain" description="Glycosyltransferase subfamily 4-like N-terminal" evidence="4">
    <location>
        <begin position="36"/>
        <end position="171"/>
    </location>
</feature>
<gene>
    <name evidence="5" type="ORF">DPRO_1324</name>
</gene>
<dbReference type="Pfam" id="PF13439">
    <property type="entry name" value="Glyco_transf_4"/>
    <property type="match status" value="1"/>
</dbReference>
<dbReference type="AlphaFoldDB" id="A0A2C8F664"/>